<protein>
    <submittedName>
        <fullName evidence="1">Uncharacterized protein</fullName>
    </submittedName>
</protein>
<evidence type="ECO:0000313" key="1">
    <source>
        <dbReference type="EMBL" id="SPK77607.1"/>
    </source>
</evidence>
<proteinExistence type="predicted"/>
<dbReference type="EMBL" id="LT991978">
    <property type="protein sequence ID" value="SPK77607.1"/>
    <property type="molecule type" value="Genomic_DNA"/>
</dbReference>
<reference evidence="1 2" key="1">
    <citation type="submission" date="2018-01" db="EMBL/GenBank/DDBJ databases">
        <authorList>
            <person name="Gaut B.S."/>
            <person name="Morton B.R."/>
            <person name="Clegg M.T."/>
            <person name="Duvall M.R."/>
        </authorList>
    </citation>
    <scope>NUCLEOTIDE SEQUENCE [LARGE SCALE GENOMIC DNA]</scope>
    <source>
        <strain evidence="1">Cupriavidus taiwanensis LMG 19425</strain>
        <plasmid evidence="2">Plasmid iii</plasmid>
    </source>
</reference>
<geneLocation type="plasmid" evidence="1">
    <name>III</name>
</geneLocation>
<dbReference type="AlphaFoldDB" id="A0A375ISR4"/>
<organism evidence="1 2">
    <name type="scientific">Cupriavidus taiwanensis</name>
    <dbReference type="NCBI Taxonomy" id="164546"/>
    <lineage>
        <taxon>Bacteria</taxon>
        <taxon>Pseudomonadati</taxon>
        <taxon>Pseudomonadota</taxon>
        <taxon>Betaproteobacteria</taxon>
        <taxon>Burkholderiales</taxon>
        <taxon>Burkholderiaceae</taxon>
        <taxon>Cupriavidus</taxon>
    </lineage>
</organism>
<name>A0A375ISR4_9BURK</name>
<sequence length="55" mass="6036">MLWSTAPQVRRLNSCILLAFMPQAHHPDADDCLRLALITSLPSAIVFWSVPAGTC</sequence>
<evidence type="ECO:0000313" key="2">
    <source>
        <dbReference type="Proteomes" id="UP000255505"/>
    </source>
</evidence>
<dbReference type="Proteomes" id="UP000255505">
    <property type="component" value="Plasmid III"/>
</dbReference>
<accession>A0A375ISR4</accession>
<gene>
    <name evidence="1" type="ORF">CT19425_P50058</name>
</gene>
<keyword evidence="1" id="KW-0614">Plasmid</keyword>